<dbReference type="Gene3D" id="3.30.70.270">
    <property type="match status" value="1"/>
</dbReference>
<sequence length="757" mass="79692">MPRSARLLRIMAVLVLVNTGAFGVQLVAGSRWPEPVDHLLSPFVAALAALLCGQALHASAQPWVRRFWRQSAWGMWCIAAALVLRFAQVLTGAGQLVPPLTALQSVGAALLSWAVLRIPLGLRTRAERVALALDLCTLLVAATVLLWHCFGTTALVAFTGGAHSTAGSNVGPIMGAALVAVFLGAKAALAGSERLSRRTLSWRAVAALIGGMGSAVSVLLTTRPDVDAQTLLFPLASFTTGLSAAFHLKDGAAGTRPAGRRRRYSVLPYLAVAGVDALLVYTAVADTADRLLVVAAAVVLTGLVVVRQLIAFGENDALLTRLGRQERQLRHDATHDALTGLANRALFNERVEAALRDPAGRQRVSVALVDLDDFKSVNDTLGHAVGDGLLVAVAGRMRANVRAGDTVARLGGDEFAILFQDCDGDAVDGALARIAEAVQIPVEVEGHLLVARASFGVVSAGGADLEGDLLRRADIAMYQAKALGEGGFQRYRPGMEARANQRVRLAAELAAAVDEEQFVVHYQPVVTLPDGRLTGAEALVRWQHPVRGLLGPGEFVSAAEETGLIVPLGRYVLREATREAAGWDGGRTVAVNVSARQLQREDFPADVAAALRDSGLPAHRLTVEITESTAVGGGATQDTLRELRALGVRIALDDFGTGQSTLSLLASCPVDQIKLDRSFVPGPGPDAIAGAVLQLARALGIEAVAEGVETAHQARRLHELGYTLAQGYHFGRPEPAAGTRIRRAVTGLTSSRTMVGP</sequence>
<dbReference type="Pfam" id="PF00563">
    <property type="entry name" value="EAL"/>
    <property type="match status" value="1"/>
</dbReference>
<dbReference type="Gene3D" id="3.20.20.450">
    <property type="entry name" value="EAL domain"/>
    <property type="match status" value="1"/>
</dbReference>
<dbReference type="InterPro" id="IPR052155">
    <property type="entry name" value="Biofilm_reg_signaling"/>
</dbReference>
<dbReference type="PANTHER" id="PTHR44757">
    <property type="entry name" value="DIGUANYLATE CYCLASE DGCP"/>
    <property type="match status" value="1"/>
</dbReference>
<keyword evidence="1" id="KW-0812">Transmembrane</keyword>
<feature type="transmembrane region" description="Helical" evidence="1">
    <location>
        <begin position="132"/>
        <end position="158"/>
    </location>
</feature>
<evidence type="ECO:0000259" key="3">
    <source>
        <dbReference type="PROSITE" id="PS50887"/>
    </source>
</evidence>
<keyword evidence="5" id="KW-1185">Reference proteome</keyword>
<dbReference type="InterPro" id="IPR035919">
    <property type="entry name" value="EAL_sf"/>
</dbReference>
<dbReference type="EMBL" id="CP073767">
    <property type="protein sequence ID" value="UWZ54004.1"/>
    <property type="molecule type" value="Genomic_DNA"/>
</dbReference>
<reference evidence="4" key="1">
    <citation type="submission" date="2021-04" db="EMBL/GenBank/DDBJ databases">
        <title>Dactylosporangium aurantiacum NRRL B-8018 full assembly.</title>
        <authorList>
            <person name="Hartkoorn R.C."/>
            <person name="Beaudoing E."/>
            <person name="Hot D."/>
        </authorList>
    </citation>
    <scope>NUCLEOTIDE SEQUENCE</scope>
    <source>
        <strain evidence="4">NRRL B-8018</strain>
    </source>
</reference>
<dbReference type="SMART" id="SM00267">
    <property type="entry name" value="GGDEF"/>
    <property type="match status" value="1"/>
</dbReference>
<feature type="transmembrane region" description="Helical" evidence="1">
    <location>
        <begin position="291"/>
        <end position="312"/>
    </location>
</feature>
<protein>
    <submittedName>
        <fullName evidence="4">EAL domain-containing protein</fullName>
    </submittedName>
</protein>
<evidence type="ECO:0000313" key="4">
    <source>
        <dbReference type="EMBL" id="UWZ54004.1"/>
    </source>
</evidence>
<feature type="transmembrane region" description="Helical" evidence="1">
    <location>
        <begin position="102"/>
        <end position="120"/>
    </location>
</feature>
<dbReference type="InterPro" id="IPR043128">
    <property type="entry name" value="Rev_trsase/Diguanyl_cyclase"/>
</dbReference>
<feature type="domain" description="GGDEF" evidence="3">
    <location>
        <begin position="362"/>
        <end position="493"/>
    </location>
</feature>
<name>A0A9Q9III6_9ACTN</name>
<dbReference type="Pfam" id="PF00990">
    <property type="entry name" value="GGDEF"/>
    <property type="match status" value="1"/>
</dbReference>
<feature type="transmembrane region" description="Helical" evidence="1">
    <location>
        <begin position="7"/>
        <end position="28"/>
    </location>
</feature>
<feature type="transmembrane region" description="Helical" evidence="1">
    <location>
        <begin position="170"/>
        <end position="189"/>
    </location>
</feature>
<proteinExistence type="predicted"/>
<evidence type="ECO:0000313" key="5">
    <source>
        <dbReference type="Proteomes" id="UP001058003"/>
    </source>
</evidence>
<feature type="transmembrane region" description="Helical" evidence="1">
    <location>
        <begin position="266"/>
        <end position="285"/>
    </location>
</feature>
<keyword evidence="1" id="KW-0472">Membrane</keyword>
<dbReference type="RefSeq" id="WP_052386242.1">
    <property type="nucleotide sequence ID" value="NZ_CP073767.1"/>
</dbReference>
<gene>
    <name evidence="4" type="ORF">Daura_47270</name>
</gene>
<dbReference type="Proteomes" id="UP001058003">
    <property type="component" value="Chromosome"/>
</dbReference>
<dbReference type="PANTHER" id="PTHR44757:SF2">
    <property type="entry name" value="BIOFILM ARCHITECTURE MAINTENANCE PROTEIN MBAA"/>
    <property type="match status" value="1"/>
</dbReference>
<dbReference type="SUPFAM" id="SSF141868">
    <property type="entry name" value="EAL domain-like"/>
    <property type="match status" value="1"/>
</dbReference>
<evidence type="ECO:0000256" key="1">
    <source>
        <dbReference type="SAM" id="Phobius"/>
    </source>
</evidence>
<feature type="domain" description="EAL" evidence="2">
    <location>
        <begin position="502"/>
        <end position="747"/>
    </location>
</feature>
<dbReference type="CDD" id="cd01948">
    <property type="entry name" value="EAL"/>
    <property type="match status" value="1"/>
</dbReference>
<accession>A0A9Q9III6</accession>
<dbReference type="AlphaFoldDB" id="A0A9Q9III6"/>
<organism evidence="4 5">
    <name type="scientific">Dactylosporangium aurantiacum</name>
    <dbReference type="NCBI Taxonomy" id="35754"/>
    <lineage>
        <taxon>Bacteria</taxon>
        <taxon>Bacillati</taxon>
        <taxon>Actinomycetota</taxon>
        <taxon>Actinomycetes</taxon>
        <taxon>Micromonosporales</taxon>
        <taxon>Micromonosporaceae</taxon>
        <taxon>Dactylosporangium</taxon>
    </lineage>
</organism>
<dbReference type="SUPFAM" id="SSF55073">
    <property type="entry name" value="Nucleotide cyclase"/>
    <property type="match status" value="1"/>
</dbReference>
<dbReference type="KEGG" id="daur:Daura_47270"/>
<dbReference type="SMART" id="SM00052">
    <property type="entry name" value="EAL"/>
    <property type="match status" value="1"/>
</dbReference>
<feature type="transmembrane region" description="Helical" evidence="1">
    <location>
        <begin position="72"/>
        <end position="90"/>
    </location>
</feature>
<dbReference type="PROSITE" id="PS50887">
    <property type="entry name" value="GGDEF"/>
    <property type="match status" value="1"/>
</dbReference>
<dbReference type="PROSITE" id="PS50883">
    <property type="entry name" value="EAL"/>
    <property type="match status" value="1"/>
</dbReference>
<dbReference type="InterPro" id="IPR001633">
    <property type="entry name" value="EAL_dom"/>
</dbReference>
<dbReference type="OrthoDB" id="3304401at2"/>
<evidence type="ECO:0000259" key="2">
    <source>
        <dbReference type="PROSITE" id="PS50883"/>
    </source>
</evidence>
<keyword evidence="1" id="KW-1133">Transmembrane helix</keyword>
<dbReference type="CDD" id="cd01949">
    <property type="entry name" value="GGDEF"/>
    <property type="match status" value="1"/>
</dbReference>
<dbReference type="NCBIfam" id="TIGR00254">
    <property type="entry name" value="GGDEF"/>
    <property type="match status" value="1"/>
</dbReference>
<dbReference type="InterPro" id="IPR029787">
    <property type="entry name" value="Nucleotide_cyclase"/>
</dbReference>
<feature type="transmembrane region" description="Helical" evidence="1">
    <location>
        <begin position="40"/>
        <end position="60"/>
    </location>
</feature>
<feature type="transmembrane region" description="Helical" evidence="1">
    <location>
        <begin position="201"/>
        <end position="222"/>
    </location>
</feature>
<dbReference type="InterPro" id="IPR000160">
    <property type="entry name" value="GGDEF_dom"/>
</dbReference>